<gene>
    <name evidence="3" type="ORF">Z518_08539</name>
</gene>
<dbReference type="AlphaFoldDB" id="A0A0D2GWK0"/>
<dbReference type="EMBL" id="KN847480">
    <property type="protein sequence ID" value="KIX02598.1"/>
    <property type="molecule type" value="Genomic_DNA"/>
</dbReference>
<dbReference type="GeneID" id="25296610"/>
<protein>
    <submittedName>
        <fullName evidence="3">Uncharacterized protein</fullName>
    </submittedName>
</protein>
<evidence type="ECO:0000256" key="1">
    <source>
        <dbReference type="SAM" id="MobiDB-lite"/>
    </source>
</evidence>
<feature type="region of interest" description="Disordered" evidence="1">
    <location>
        <begin position="32"/>
        <end position="52"/>
    </location>
</feature>
<dbReference type="VEuPathDB" id="FungiDB:Z518_08539"/>
<evidence type="ECO:0000313" key="3">
    <source>
        <dbReference type="EMBL" id="KIX02598.1"/>
    </source>
</evidence>
<evidence type="ECO:0000313" key="4">
    <source>
        <dbReference type="Proteomes" id="UP000053617"/>
    </source>
</evidence>
<proteinExistence type="predicted"/>
<dbReference type="STRING" id="1442369.A0A0D2GWK0"/>
<reference evidence="3 4" key="1">
    <citation type="submission" date="2015-01" db="EMBL/GenBank/DDBJ databases">
        <title>The Genome Sequence of Rhinocladiella mackenzie CBS 650.93.</title>
        <authorList>
            <consortium name="The Broad Institute Genomics Platform"/>
            <person name="Cuomo C."/>
            <person name="de Hoog S."/>
            <person name="Gorbushina A."/>
            <person name="Stielow B."/>
            <person name="Teixiera M."/>
            <person name="Abouelleil A."/>
            <person name="Chapman S.B."/>
            <person name="Priest M."/>
            <person name="Young S.K."/>
            <person name="Wortman J."/>
            <person name="Nusbaum C."/>
            <person name="Birren B."/>
        </authorList>
    </citation>
    <scope>NUCLEOTIDE SEQUENCE [LARGE SCALE GENOMIC DNA]</scope>
    <source>
        <strain evidence="3 4">CBS 650.93</strain>
    </source>
</reference>
<keyword evidence="2" id="KW-0812">Transmembrane</keyword>
<organism evidence="3 4">
    <name type="scientific">Rhinocladiella mackenziei CBS 650.93</name>
    <dbReference type="NCBI Taxonomy" id="1442369"/>
    <lineage>
        <taxon>Eukaryota</taxon>
        <taxon>Fungi</taxon>
        <taxon>Dikarya</taxon>
        <taxon>Ascomycota</taxon>
        <taxon>Pezizomycotina</taxon>
        <taxon>Eurotiomycetes</taxon>
        <taxon>Chaetothyriomycetidae</taxon>
        <taxon>Chaetothyriales</taxon>
        <taxon>Herpotrichiellaceae</taxon>
        <taxon>Rhinocladiella</taxon>
    </lineage>
</organism>
<feature type="transmembrane region" description="Helical" evidence="2">
    <location>
        <begin position="56"/>
        <end position="78"/>
    </location>
</feature>
<dbReference type="OrthoDB" id="8062037at2759"/>
<keyword evidence="2" id="KW-1133">Transmembrane helix</keyword>
<dbReference type="Proteomes" id="UP000053617">
    <property type="component" value="Unassembled WGS sequence"/>
</dbReference>
<dbReference type="HOGENOM" id="CLU_1687657_0_0_1"/>
<dbReference type="RefSeq" id="XP_013269734.1">
    <property type="nucleotide sequence ID" value="XM_013414280.1"/>
</dbReference>
<keyword evidence="4" id="KW-1185">Reference proteome</keyword>
<sequence length="156" mass="17270">MYIPRQRQDSLLFEGPPSFQFTDVAQQPFESTLYQRGPRSKTNETSSSTNEMPGSAAFVAVTVTCLFFLALILGIAMYKKFNCGDDDDSDSSSSISDSGAWRIEDPESAAATIAARHRKRLKKLEQVAPAQSLGEWRAEKLTTHVQTFATITTKLI</sequence>
<keyword evidence="2" id="KW-0472">Membrane</keyword>
<accession>A0A0D2GWK0</accession>
<name>A0A0D2GWK0_9EURO</name>
<evidence type="ECO:0000256" key="2">
    <source>
        <dbReference type="SAM" id="Phobius"/>
    </source>
</evidence>